<evidence type="ECO:0000313" key="2">
    <source>
        <dbReference type="EMBL" id="VEL17333.1"/>
    </source>
</evidence>
<organism evidence="2 3">
    <name type="scientific">Protopolystoma xenopodis</name>
    <dbReference type="NCBI Taxonomy" id="117903"/>
    <lineage>
        <taxon>Eukaryota</taxon>
        <taxon>Metazoa</taxon>
        <taxon>Spiralia</taxon>
        <taxon>Lophotrochozoa</taxon>
        <taxon>Platyhelminthes</taxon>
        <taxon>Monogenea</taxon>
        <taxon>Polyopisthocotylea</taxon>
        <taxon>Polystomatidea</taxon>
        <taxon>Polystomatidae</taxon>
        <taxon>Protopolystoma</taxon>
    </lineage>
</organism>
<dbReference type="AlphaFoldDB" id="A0A448WQ37"/>
<keyword evidence="3" id="KW-1185">Reference proteome</keyword>
<protein>
    <submittedName>
        <fullName evidence="2">Uncharacterized protein</fullName>
    </submittedName>
</protein>
<reference evidence="2" key="1">
    <citation type="submission" date="2018-11" db="EMBL/GenBank/DDBJ databases">
        <authorList>
            <consortium name="Pathogen Informatics"/>
        </authorList>
    </citation>
    <scope>NUCLEOTIDE SEQUENCE</scope>
</reference>
<dbReference type="Proteomes" id="UP000784294">
    <property type="component" value="Unassembled WGS sequence"/>
</dbReference>
<dbReference type="EMBL" id="CAAALY010032165">
    <property type="protein sequence ID" value="VEL17333.1"/>
    <property type="molecule type" value="Genomic_DNA"/>
</dbReference>
<feature type="region of interest" description="Disordered" evidence="1">
    <location>
        <begin position="1"/>
        <end position="28"/>
    </location>
</feature>
<evidence type="ECO:0000313" key="3">
    <source>
        <dbReference type="Proteomes" id="UP000784294"/>
    </source>
</evidence>
<evidence type="ECO:0000256" key="1">
    <source>
        <dbReference type="SAM" id="MobiDB-lite"/>
    </source>
</evidence>
<comment type="caution">
    <text evidence="2">The sequence shown here is derived from an EMBL/GenBank/DDBJ whole genome shotgun (WGS) entry which is preliminary data.</text>
</comment>
<proteinExistence type="predicted"/>
<name>A0A448WQ37_9PLAT</name>
<gene>
    <name evidence="2" type="ORF">PXEA_LOCUS10773</name>
</gene>
<sequence>MALNAGWDVATSSSSAHGHRSDATAGRVQTERLCRRPNTVHSLPLAPTNGIGGRCARVSLPRRSAIDGHVKETACPSSSTNSAYSQVFRWIGFGGKSLGILTGVSSRATGGQTRQYKTTSTHAHIHSHSQGHSCADLRVSFSVVFPFNGLPNCVSVDIITFVVSEGSILVVHISCPTTDIWSGPFRGASSRTYEGWSSSLGPGVHQHQVGSDDTSRRGRISISSFGTFIQFVLLTIINQSKTPFSPSRHISHFCLDHLLLTLIASSI</sequence>
<accession>A0A448WQ37</accession>